<reference evidence="1 2" key="1">
    <citation type="submission" date="2018-06" db="EMBL/GenBank/DDBJ databases">
        <title>Comparative genomics reveals the genomic features of Rhizophagus irregularis, R. cerebriforme, R. diaphanum and Gigaspora rosea, and their symbiotic lifestyle signature.</title>
        <authorList>
            <person name="Morin E."/>
            <person name="San Clemente H."/>
            <person name="Chen E.C.H."/>
            <person name="De La Providencia I."/>
            <person name="Hainaut M."/>
            <person name="Kuo A."/>
            <person name="Kohler A."/>
            <person name="Murat C."/>
            <person name="Tang N."/>
            <person name="Roy S."/>
            <person name="Loubradou J."/>
            <person name="Henrissat B."/>
            <person name="Grigoriev I.V."/>
            <person name="Corradi N."/>
            <person name="Roux C."/>
            <person name="Martin F.M."/>
        </authorList>
    </citation>
    <scope>NUCLEOTIDE SEQUENCE [LARGE SCALE GENOMIC DNA]</scope>
    <source>
        <strain evidence="1 2">DAOM 227022</strain>
    </source>
</reference>
<protein>
    <submittedName>
        <fullName evidence="1">Uncharacterized protein</fullName>
    </submittedName>
</protein>
<dbReference type="EMBL" id="QKYT01000339">
    <property type="protein sequence ID" value="RIA86867.1"/>
    <property type="molecule type" value="Genomic_DNA"/>
</dbReference>
<dbReference type="AlphaFoldDB" id="A0A397SSE0"/>
<keyword evidence="2" id="KW-1185">Reference proteome</keyword>
<sequence length="58" mass="6576">MYTFVNYFSQSFHQANSTLISPLSSPLPPLSHTQPSSTLYKCKICKTSYKKAINEFKA</sequence>
<organism evidence="1 2">
    <name type="scientific">Glomus cerebriforme</name>
    <dbReference type="NCBI Taxonomy" id="658196"/>
    <lineage>
        <taxon>Eukaryota</taxon>
        <taxon>Fungi</taxon>
        <taxon>Fungi incertae sedis</taxon>
        <taxon>Mucoromycota</taxon>
        <taxon>Glomeromycotina</taxon>
        <taxon>Glomeromycetes</taxon>
        <taxon>Glomerales</taxon>
        <taxon>Glomeraceae</taxon>
        <taxon>Glomus</taxon>
    </lineage>
</organism>
<accession>A0A397SSE0</accession>
<comment type="caution">
    <text evidence="1">The sequence shown here is derived from an EMBL/GenBank/DDBJ whole genome shotgun (WGS) entry which is preliminary data.</text>
</comment>
<proteinExistence type="predicted"/>
<dbReference type="Proteomes" id="UP000265703">
    <property type="component" value="Unassembled WGS sequence"/>
</dbReference>
<evidence type="ECO:0000313" key="1">
    <source>
        <dbReference type="EMBL" id="RIA86867.1"/>
    </source>
</evidence>
<name>A0A397SSE0_9GLOM</name>
<evidence type="ECO:0000313" key="2">
    <source>
        <dbReference type="Proteomes" id="UP000265703"/>
    </source>
</evidence>
<gene>
    <name evidence="1" type="ORF">C1645_828601</name>
</gene>